<reference evidence="1 2" key="1">
    <citation type="submission" date="2023-07" db="EMBL/GenBank/DDBJ databases">
        <title>Functional and genomic diversity of the sorghum phyllosphere microbiome.</title>
        <authorList>
            <person name="Shade A."/>
        </authorList>
    </citation>
    <scope>NUCLEOTIDE SEQUENCE [LARGE SCALE GENOMIC DNA]</scope>
    <source>
        <strain evidence="1 2">SORGH_AS_0892</strain>
    </source>
</reference>
<comment type="caution">
    <text evidence="1">The sequence shown here is derived from an EMBL/GenBank/DDBJ whole genome shotgun (WGS) entry which is preliminary data.</text>
</comment>
<dbReference type="EMBL" id="JAUTBA010000001">
    <property type="protein sequence ID" value="MDQ1151308.1"/>
    <property type="molecule type" value="Genomic_DNA"/>
</dbReference>
<evidence type="ECO:0000313" key="2">
    <source>
        <dbReference type="Proteomes" id="UP001244640"/>
    </source>
</evidence>
<keyword evidence="2" id="KW-1185">Reference proteome</keyword>
<accession>A0ABU0U8L4</accession>
<evidence type="ECO:0000313" key="1">
    <source>
        <dbReference type="EMBL" id="MDQ1151308.1"/>
    </source>
</evidence>
<name>A0ABU0U8L4_9SPHI</name>
<sequence>MLLSVKILNKIYRTTTGAFFIAENKINHWTTYMRHSHSLIGKPDKK</sequence>
<dbReference type="Proteomes" id="UP001244640">
    <property type="component" value="Unassembled WGS sequence"/>
</dbReference>
<protein>
    <submittedName>
        <fullName evidence="1">Uncharacterized protein</fullName>
    </submittedName>
</protein>
<gene>
    <name evidence="1" type="ORF">QE382_003292</name>
</gene>
<organism evidence="1 2">
    <name type="scientific">Sphingobacterium zeae</name>
    <dbReference type="NCBI Taxonomy" id="1776859"/>
    <lineage>
        <taxon>Bacteria</taxon>
        <taxon>Pseudomonadati</taxon>
        <taxon>Bacteroidota</taxon>
        <taxon>Sphingobacteriia</taxon>
        <taxon>Sphingobacteriales</taxon>
        <taxon>Sphingobacteriaceae</taxon>
        <taxon>Sphingobacterium</taxon>
    </lineage>
</organism>
<proteinExistence type="predicted"/>